<dbReference type="GO" id="GO:0001682">
    <property type="term" value="P:tRNA 5'-leader removal"/>
    <property type="evidence" value="ECO:0007669"/>
    <property type="project" value="UniProtKB-UniRule"/>
</dbReference>
<evidence type="ECO:0000313" key="9">
    <source>
        <dbReference type="EMBL" id="SFR11923.1"/>
    </source>
</evidence>
<comment type="subunit">
    <text evidence="7">Consists of a catalytic RNA component (M1 or rnpB) and a protein subunit.</text>
</comment>
<dbReference type="OrthoDB" id="9810867at2"/>
<evidence type="ECO:0000256" key="3">
    <source>
        <dbReference type="ARBA" id="ARBA00022722"/>
    </source>
</evidence>
<evidence type="ECO:0000256" key="1">
    <source>
        <dbReference type="ARBA" id="ARBA00002663"/>
    </source>
</evidence>
<dbReference type="GO" id="GO:0030677">
    <property type="term" value="C:ribonuclease P complex"/>
    <property type="evidence" value="ECO:0007669"/>
    <property type="project" value="TreeGrafter"/>
</dbReference>
<keyword evidence="6 7" id="KW-0694">RNA-binding</keyword>
<keyword evidence="3 7" id="KW-0540">Nuclease</keyword>
<dbReference type="GO" id="GO:0000049">
    <property type="term" value="F:tRNA binding"/>
    <property type="evidence" value="ECO:0007669"/>
    <property type="project" value="UniProtKB-UniRule"/>
</dbReference>
<dbReference type="HAMAP" id="MF_00227">
    <property type="entry name" value="RNase_P"/>
    <property type="match status" value="1"/>
</dbReference>
<dbReference type="Proteomes" id="UP000199584">
    <property type="component" value="Unassembled WGS sequence"/>
</dbReference>
<comment type="catalytic activity">
    <reaction evidence="7">
        <text>Endonucleolytic cleavage of RNA, removing 5'-extranucleotides from tRNA precursor.</text>
        <dbReference type="EC" id="3.1.26.5"/>
    </reaction>
</comment>
<protein>
    <recommendedName>
        <fullName evidence="7 8">Ribonuclease P protein component</fullName>
        <shortName evidence="7">RNase P protein</shortName>
        <shortName evidence="7">RNaseP protein</shortName>
        <ecNumber evidence="7 8">3.1.26.5</ecNumber>
    </recommendedName>
    <alternativeName>
        <fullName evidence="7">Protein C5</fullName>
    </alternativeName>
</protein>
<dbReference type="AlphaFoldDB" id="A0A1I6E2J1"/>
<comment type="similarity">
    <text evidence="7">Belongs to the RnpA family.</text>
</comment>
<keyword evidence="5 7" id="KW-0378">Hydrolase</keyword>
<evidence type="ECO:0000313" key="10">
    <source>
        <dbReference type="Proteomes" id="UP000199584"/>
    </source>
</evidence>
<dbReference type="PROSITE" id="PS00648">
    <property type="entry name" value="RIBONUCLEASE_P"/>
    <property type="match status" value="1"/>
</dbReference>
<evidence type="ECO:0000256" key="6">
    <source>
        <dbReference type="ARBA" id="ARBA00022884"/>
    </source>
</evidence>
<evidence type="ECO:0000256" key="7">
    <source>
        <dbReference type="HAMAP-Rule" id="MF_00227"/>
    </source>
</evidence>
<organism evidence="9 10">
    <name type="scientific">Desulfoscipio geothermicus DSM 3669</name>
    <dbReference type="NCBI Taxonomy" id="1121426"/>
    <lineage>
        <taxon>Bacteria</taxon>
        <taxon>Bacillati</taxon>
        <taxon>Bacillota</taxon>
        <taxon>Clostridia</taxon>
        <taxon>Eubacteriales</taxon>
        <taxon>Desulfallaceae</taxon>
        <taxon>Desulfoscipio</taxon>
    </lineage>
</organism>
<evidence type="ECO:0000256" key="5">
    <source>
        <dbReference type="ARBA" id="ARBA00022801"/>
    </source>
</evidence>
<dbReference type="SUPFAM" id="SSF54211">
    <property type="entry name" value="Ribosomal protein S5 domain 2-like"/>
    <property type="match status" value="1"/>
</dbReference>
<dbReference type="InterPro" id="IPR020568">
    <property type="entry name" value="Ribosomal_Su5_D2-typ_SF"/>
</dbReference>
<dbReference type="GO" id="GO:0004526">
    <property type="term" value="F:ribonuclease P activity"/>
    <property type="evidence" value="ECO:0007669"/>
    <property type="project" value="UniProtKB-UniRule"/>
</dbReference>
<evidence type="ECO:0000256" key="4">
    <source>
        <dbReference type="ARBA" id="ARBA00022759"/>
    </source>
</evidence>
<name>A0A1I6E2J1_9FIRM</name>
<dbReference type="InterPro" id="IPR014721">
    <property type="entry name" value="Ribsml_uS5_D2-typ_fold_subgr"/>
</dbReference>
<dbReference type="EMBL" id="FOYM01000024">
    <property type="protein sequence ID" value="SFR11923.1"/>
    <property type="molecule type" value="Genomic_DNA"/>
</dbReference>
<dbReference type="STRING" id="39060.SAMN05660706_1249"/>
<gene>
    <name evidence="7" type="primary">rnpA</name>
    <name evidence="9" type="ORF">SAMN05660706_1249</name>
</gene>
<evidence type="ECO:0000256" key="8">
    <source>
        <dbReference type="NCBIfam" id="TIGR00188"/>
    </source>
</evidence>
<dbReference type="Gene3D" id="3.30.230.10">
    <property type="match status" value="1"/>
</dbReference>
<dbReference type="NCBIfam" id="TIGR00188">
    <property type="entry name" value="rnpA"/>
    <property type="match status" value="1"/>
</dbReference>
<dbReference type="RefSeq" id="WP_092485388.1">
    <property type="nucleotide sequence ID" value="NZ_FOYM01000024.1"/>
</dbReference>
<comment type="function">
    <text evidence="1 7">RNaseP catalyzes the removal of the 5'-leader sequence from pre-tRNA to produce the mature 5'-terminus. It can also cleave other RNA substrates such as 4.5S RNA. The protein component plays an auxiliary but essential role in vivo by binding to the 5'-leader sequence and broadening the substrate specificity of the ribozyme.</text>
</comment>
<dbReference type="PANTHER" id="PTHR33992:SF1">
    <property type="entry name" value="RIBONUCLEASE P PROTEIN COMPONENT"/>
    <property type="match status" value="1"/>
</dbReference>
<dbReference type="Pfam" id="PF00825">
    <property type="entry name" value="Ribonuclease_P"/>
    <property type="match status" value="1"/>
</dbReference>
<dbReference type="InterPro" id="IPR000100">
    <property type="entry name" value="RNase_P"/>
</dbReference>
<evidence type="ECO:0000256" key="2">
    <source>
        <dbReference type="ARBA" id="ARBA00022694"/>
    </source>
</evidence>
<dbReference type="PANTHER" id="PTHR33992">
    <property type="entry name" value="RIBONUCLEASE P PROTEIN COMPONENT"/>
    <property type="match status" value="1"/>
</dbReference>
<dbReference type="GO" id="GO:0042781">
    <property type="term" value="F:3'-tRNA processing endoribonuclease activity"/>
    <property type="evidence" value="ECO:0007669"/>
    <property type="project" value="TreeGrafter"/>
</dbReference>
<keyword evidence="4 7" id="KW-0255">Endonuclease</keyword>
<proteinExistence type="inferred from homology"/>
<keyword evidence="2 7" id="KW-0819">tRNA processing</keyword>
<keyword evidence="10" id="KW-1185">Reference proteome</keyword>
<accession>A0A1I6E2J1</accession>
<dbReference type="EC" id="3.1.26.5" evidence="7 8"/>
<reference evidence="10" key="1">
    <citation type="submission" date="2016-10" db="EMBL/GenBank/DDBJ databases">
        <authorList>
            <person name="Varghese N."/>
            <person name="Submissions S."/>
        </authorList>
    </citation>
    <scope>NUCLEOTIDE SEQUENCE [LARGE SCALE GENOMIC DNA]</scope>
    <source>
        <strain evidence="10">DSM 3669</strain>
    </source>
</reference>
<sequence>MHKKKFIKDNKEYRKVYREGISLANRYAVLYACKNTLTTKRFGFSVSKRIGKAVVRNKIKRRLKEVCRIHGDWFADGYDYIIIARRGIDELSFNSVKNNLEDLAYRINKKIIRENRL</sequence>
<dbReference type="InterPro" id="IPR020539">
    <property type="entry name" value="RNase_P_CS"/>
</dbReference>